<dbReference type="HOGENOM" id="CLU_014813_3_0_5"/>
<dbReference type="InterPro" id="IPR029055">
    <property type="entry name" value="Ntn_hydrolases_N"/>
</dbReference>
<dbReference type="RefSeq" id="WP_011391065.1">
    <property type="nucleotide sequence ID" value="NC_007643.1"/>
</dbReference>
<accession>Q2RP33</accession>
<dbReference type="InterPro" id="IPR052896">
    <property type="entry name" value="GGT-like_enzyme"/>
</dbReference>
<reference evidence="1 2" key="1">
    <citation type="journal article" date="2011" name="Stand. Genomic Sci.">
        <title>Complete genome sequence of Rhodospirillum rubrum type strain (S1).</title>
        <authorList>
            <person name="Munk A.C."/>
            <person name="Copeland A."/>
            <person name="Lucas S."/>
            <person name="Lapidus A."/>
            <person name="Del Rio T.G."/>
            <person name="Barry K."/>
            <person name="Detter J.C."/>
            <person name="Hammon N."/>
            <person name="Israni S."/>
            <person name="Pitluck S."/>
            <person name="Brettin T."/>
            <person name="Bruce D."/>
            <person name="Han C."/>
            <person name="Tapia R."/>
            <person name="Gilna P."/>
            <person name="Schmutz J."/>
            <person name="Larimer F."/>
            <person name="Land M."/>
            <person name="Kyrpides N.C."/>
            <person name="Mavromatis K."/>
            <person name="Richardson P."/>
            <person name="Rohde M."/>
            <person name="Goker M."/>
            <person name="Klenk H.P."/>
            <person name="Zhang Y."/>
            <person name="Roberts G.P."/>
            <person name="Reslewic S."/>
            <person name="Schwartz D.C."/>
        </authorList>
    </citation>
    <scope>NUCLEOTIDE SEQUENCE [LARGE SCALE GENOMIC DNA]</scope>
    <source>
        <strain evidence="2">ATCC 11170 / ATH 1.1.1 / DSM 467 / LMG 4362 / NCIMB 8255 / S1</strain>
    </source>
</reference>
<dbReference type="AlphaFoldDB" id="Q2RP33"/>
<gene>
    <name evidence="1" type="ordered locus">Rru_A3318</name>
</gene>
<protein>
    <submittedName>
        <fullName evidence="1">Gamma-glutamyltransferase</fullName>
        <ecNumber evidence="1">2.3.2.2</ecNumber>
    </submittedName>
</protein>
<dbReference type="Pfam" id="PF01019">
    <property type="entry name" value="G_glu_transpept"/>
    <property type="match status" value="1"/>
</dbReference>
<dbReference type="PATRIC" id="fig|269796.9.peg.3431"/>
<dbReference type="PANTHER" id="PTHR43881">
    <property type="entry name" value="GAMMA-GLUTAMYLTRANSPEPTIDASE (AFU_ORTHOLOGUE AFUA_4G13580)"/>
    <property type="match status" value="1"/>
</dbReference>
<organism evidence="1 2">
    <name type="scientific">Rhodospirillum rubrum (strain ATCC 11170 / ATH 1.1.1 / DSM 467 / LMG 4362 / NCIMB 8255 / S1)</name>
    <dbReference type="NCBI Taxonomy" id="269796"/>
    <lineage>
        <taxon>Bacteria</taxon>
        <taxon>Pseudomonadati</taxon>
        <taxon>Pseudomonadota</taxon>
        <taxon>Alphaproteobacteria</taxon>
        <taxon>Rhodospirillales</taxon>
        <taxon>Rhodospirillaceae</taxon>
        <taxon>Rhodospirillum</taxon>
    </lineage>
</organism>
<name>Q2RP33_RHORT</name>
<dbReference type="InterPro" id="IPR043137">
    <property type="entry name" value="GGT_ssub_C"/>
</dbReference>
<dbReference type="PANTHER" id="PTHR43881:SF5">
    <property type="entry name" value="GAMMA-GLUTAMYLTRANSPEPTIDASE"/>
    <property type="match status" value="1"/>
</dbReference>
<dbReference type="Proteomes" id="UP000001929">
    <property type="component" value="Chromosome"/>
</dbReference>
<sequence>MLTSRLARRGMVSAPHHLAAQAGLDILREGGNAIEAMIAAASACAVLYPHMTGIGGDGFWIIHEPGRPPLSIDASGAAGAGASLAVYRERGLARVPIHGALAACTVAGALSGWQSALDVSSRWGGRLPLSRLLGEAVGYARDGFAVSHSQERALRRLLGGLKDQPGFAAQFLEADGRVPRAGALQRNRPLAETLETLAADGLDSFYRGEVGQKVAAALKAVGAPVTAGDLARHRSIRRRPLTLALESAVLHTTPPPTQGLTTLMLIGLFQRAGLRDAEGAAFVHAMVEAAKVAYRVRDAKICDPRHMGVHPATYLSAQVLDGLAGEIAQGGGTPTPALSAAGDTVWMGAVDGEGRAVSFSQSLCHAFGSGVMLGDTGILWHNRGVAFALGDQAVNPLVPGRKPIHALNPLLARLRDGRTLVFGTMGGDGQPQTLAAIFARHVLFGQDPQAAISAPRWLLTGGPGGRDGLPLAALRLESRFDPRVVEGLRALGHCVTLTDAFDEAMGHAGALIRHPDGTIEGAFDPRSDGGLAGW</sequence>
<dbReference type="GO" id="GO:0103068">
    <property type="term" value="F:leukotriene C4 gamma-glutamyl transferase activity"/>
    <property type="evidence" value="ECO:0007669"/>
    <property type="project" value="UniProtKB-EC"/>
</dbReference>
<keyword evidence="1" id="KW-0808">Transferase</keyword>
<dbReference type="EC" id="2.3.2.2" evidence="1"/>
<dbReference type="STRING" id="269796.Rru_A3318"/>
<dbReference type="EnsemblBacteria" id="ABC24112">
    <property type="protein sequence ID" value="ABC24112"/>
    <property type="gene ID" value="Rru_A3318"/>
</dbReference>
<proteinExistence type="predicted"/>
<dbReference type="PhylomeDB" id="Q2RP33"/>
<dbReference type="InterPro" id="IPR043138">
    <property type="entry name" value="GGT_lsub"/>
</dbReference>
<dbReference type="MEROPS" id="T03.025"/>
<evidence type="ECO:0000313" key="2">
    <source>
        <dbReference type="Proteomes" id="UP000001929"/>
    </source>
</evidence>
<dbReference type="Gene3D" id="3.60.20.40">
    <property type="match status" value="1"/>
</dbReference>
<dbReference type="KEGG" id="rru:Rru_A3318"/>
<evidence type="ECO:0000313" key="1">
    <source>
        <dbReference type="EMBL" id="ABC24112.1"/>
    </source>
</evidence>
<dbReference type="SUPFAM" id="SSF56235">
    <property type="entry name" value="N-terminal nucleophile aminohydrolases (Ntn hydrolases)"/>
    <property type="match status" value="1"/>
</dbReference>
<dbReference type="EMBL" id="CP000230">
    <property type="protein sequence ID" value="ABC24112.1"/>
    <property type="molecule type" value="Genomic_DNA"/>
</dbReference>
<dbReference type="Gene3D" id="1.10.246.130">
    <property type="match status" value="1"/>
</dbReference>
<dbReference type="PRINTS" id="PR01210">
    <property type="entry name" value="GGTRANSPTASE"/>
</dbReference>
<keyword evidence="1" id="KW-0012">Acyltransferase</keyword>
<dbReference type="eggNOG" id="COG0405">
    <property type="taxonomic scope" value="Bacteria"/>
</dbReference>
<keyword evidence="2" id="KW-1185">Reference proteome</keyword>